<sequence>MDIKYVAAEIGEEISWNIKIVGLKDLILNSIEYKKDPEFVQEHLRNVVSERKLQETEKDKKEKEHELEIRKLEAVKELELTRIQFQNKSESFSSNSTADLNNSKRKFTLPRLKLRQFGDNIKDWLPFWSQFEQIHKDEDIAPEDKFRYLVQATVSSSRAREIVGSFPPTGAICQRAIESSQSCFGREDILVEMYVREFLKLILSVQTKEKLSLTSLYDKLESHLRALETLGVTTDKCASILYPMVESCFAADFFKGLELK</sequence>
<name>A0A8X6S6U1_TRICX</name>
<dbReference type="EMBL" id="BMAU01021243">
    <property type="protein sequence ID" value="GFY03942.1"/>
    <property type="molecule type" value="Genomic_DNA"/>
</dbReference>
<protein>
    <submittedName>
        <fullName evidence="2">Integrase catalytic domain-containing protein</fullName>
    </submittedName>
</protein>
<comment type="caution">
    <text evidence="2">The sequence shown here is derived from an EMBL/GenBank/DDBJ whole genome shotgun (WGS) entry which is preliminary data.</text>
</comment>
<evidence type="ECO:0000313" key="2">
    <source>
        <dbReference type="EMBL" id="GFY03942.1"/>
    </source>
</evidence>
<dbReference type="InterPro" id="IPR005312">
    <property type="entry name" value="DUF1759"/>
</dbReference>
<proteinExistence type="predicted"/>
<dbReference type="Pfam" id="PF03564">
    <property type="entry name" value="DUF1759"/>
    <property type="match status" value="1"/>
</dbReference>
<accession>A0A8X6S6U1</accession>
<dbReference type="Proteomes" id="UP000887159">
    <property type="component" value="Unassembled WGS sequence"/>
</dbReference>
<gene>
    <name evidence="2" type="primary">AVEN_117486_1</name>
    <name evidence="2" type="ORF">TNCV_1197211</name>
</gene>
<keyword evidence="1" id="KW-0175">Coiled coil</keyword>
<keyword evidence="3" id="KW-1185">Reference proteome</keyword>
<feature type="coiled-coil region" evidence="1">
    <location>
        <begin position="44"/>
        <end position="73"/>
    </location>
</feature>
<dbReference type="AlphaFoldDB" id="A0A8X6S6U1"/>
<organism evidence="2 3">
    <name type="scientific">Trichonephila clavipes</name>
    <name type="common">Golden silk orbweaver</name>
    <name type="synonym">Nephila clavipes</name>
    <dbReference type="NCBI Taxonomy" id="2585209"/>
    <lineage>
        <taxon>Eukaryota</taxon>
        <taxon>Metazoa</taxon>
        <taxon>Ecdysozoa</taxon>
        <taxon>Arthropoda</taxon>
        <taxon>Chelicerata</taxon>
        <taxon>Arachnida</taxon>
        <taxon>Araneae</taxon>
        <taxon>Araneomorphae</taxon>
        <taxon>Entelegynae</taxon>
        <taxon>Araneoidea</taxon>
        <taxon>Nephilidae</taxon>
        <taxon>Trichonephila</taxon>
    </lineage>
</organism>
<evidence type="ECO:0000313" key="3">
    <source>
        <dbReference type="Proteomes" id="UP000887159"/>
    </source>
</evidence>
<evidence type="ECO:0000256" key="1">
    <source>
        <dbReference type="SAM" id="Coils"/>
    </source>
</evidence>
<reference evidence="2" key="1">
    <citation type="submission" date="2020-08" db="EMBL/GenBank/DDBJ databases">
        <title>Multicomponent nature underlies the extraordinary mechanical properties of spider dragline silk.</title>
        <authorList>
            <person name="Kono N."/>
            <person name="Nakamura H."/>
            <person name="Mori M."/>
            <person name="Yoshida Y."/>
            <person name="Ohtoshi R."/>
            <person name="Malay A.D."/>
            <person name="Moran D.A.P."/>
            <person name="Tomita M."/>
            <person name="Numata K."/>
            <person name="Arakawa K."/>
        </authorList>
    </citation>
    <scope>NUCLEOTIDE SEQUENCE</scope>
</reference>